<reference evidence="1" key="2">
    <citation type="submission" date="2023-06" db="EMBL/GenBank/DDBJ databases">
        <authorList>
            <consortium name="Lawrence Berkeley National Laboratory"/>
            <person name="Mondo S.J."/>
            <person name="Hensen N."/>
            <person name="Bonometti L."/>
            <person name="Westerberg I."/>
            <person name="Brannstrom I.O."/>
            <person name="Guillou S."/>
            <person name="Cros-Aarteil S."/>
            <person name="Calhoun S."/>
            <person name="Haridas S."/>
            <person name="Kuo A."/>
            <person name="Pangilinan J."/>
            <person name="Riley R."/>
            <person name="Labutti K."/>
            <person name="Andreopoulos B."/>
            <person name="Lipzen A."/>
            <person name="Chen C."/>
            <person name="Yanf M."/>
            <person name="Daum C."/>
            <person name="Ng V."/>
            <person name="Clum A."/>
            <person name="Steindorff A."/>
            <person name="Ohm R."/>
            <person name="Martin F."/>
            <person name="Silar P."/>
            <person name="Natvig D."/>
            <person name="Lalanne C."/>
            <person name="Gautier V."/>
            <person name="Ament-Velasquez S.L."/>
            <person name="Kruys A."/>
            <person name="Hutchinson M.I."/>
            <person name="Powell A.J."/>
            <person name="Barry K."/>
            <person name="Miller A.N."/>
            <person name="Grigoriev I.V."/>
            <person name="Debuchy R."/>
            <person name="Gladieux P."/>
            <person name="Thoren M.H."/>
            <person name="Johannesson H."/>
        </authorList>
    </citation>
    <scope>NUCLEOTIDE SEQUENCE</scope>
    <source>
        <strain evidence="1">CBS 626.80</strain>
    </source>
</reference>
<gene>
    <name evidence="1" type="ORF">QBC32DRAFT_234998</name>
</gene>
<sequence>MPSTRSQIAKLLEPAPPVESLIAAGFNEELGKSQNTTLLPLDLGSLEAICRLYFPGVSLERLSVSESFLDEPLGFQQVARFSCGTEFRPFQITITQTTSHIDAVKTMVALCSMIYQQGKRDLEAVKDKLLGNYVVKSEDNKLVVWTRWTTAIQLYIPDLSEYYDSDPSVDILALATSLDNALKSHKGTITNVPKAGLDEGFGLPDISGAHTTETIEAIFEYGIHPVRECRVNQVEKAWVVKDDATLMHGNIENAGGRFHSELTVTCHKPDTALKIAFLMAHKSSLWPVRDECILNEF</sequence>
<evidence type="ECO:0000313" key="2">
    <source>
        <dbReference type="Proteomes" id="UP001303222"/>
    </source>
</evidence>
<dbReference type="Proteomes" id="UP001303222">
    <property type="component" value="Unassembled WGS sequence"/>
</dbReference>
<evidence type="ECO:0000313" key="1">
    <source>
        <dbReference type="EMBL" id="KAK3953256.1"/>
    </source>
</evidence>
<comment type="caution">
    <text evidence="1">The sequence shown here is derived from an EMBL/GenBank/DDBJ whole genome shotgun (WGS) entry which is preliminary data.</text>
</comment>
<dbReference type="EMBL" id="MU859108">
    <property type="protein sequence ID" value="KAK3953256.1"/>
    <property type="molecule type" value="Genomic_DNA"/>
</dbReference>
<dbReference type="AlphaFoldDB" id="A0AAN6SHI9"/>
<keyword evidence="2" id="KW-1185">Reference proteome</keyword>
<protein>
    <submittedName>
        <fullName evidence="1">Uncharacterized protein</fullName>
    </submittedName>
</protein>
<accession>A0AAN6SHI9</accession>
<organism evidence="1 2">
    <name type="scientific">Pseudoneurospora amorphoporcata</name>
    <dbReference type="NCBI Taxonomy" id="241081"/>
    <lineage>
        <taxon>Eukaryota</taxon>
        <taxon>Fungi</taxon>
        <taxon>Dikarya</taxon>
        <taxon>Ascomycota</taxon>
        <taxon>Pezizomycotina</taxon>
        <taxon>Sordariomycetes</taxon>
        <taxon>Sordariomycetidae</taxon>
        <taxon>Sordariales</taxon>
        <taxon>Sordariaceae</taxon>
        <taxon>Pseudoneurospora</taxon>
    </lineage>
</organism>
<name>A0AAN6SHI9_9PEZI</name>
<proteinExistence type="predicted"/>
<reference evidence="1" key="1">
    <citation type="journal article" date="2023" name="Mol. Phylogenet. Evol.">
        <title>Genome-scale phylogeny and comparative genomics of the fungal order Sordariales.</title>
        <authorList>
            <person name="Hensen N."/>
            <person name="Bonometti L."/>
            <person name="Westerberg I."/>
            <person name="Brannstrom I.O."/>
            <person name="Guillou S."/>
            <person name="Cros-Aarteil S."/>
            <person name="Calhoun S."/>
            <person name="Haridas S."/>
            <person name="Kuo A."/>
            <person name="Mondo S."/>
            <person name="Pangilinan J."/>
            <person name="Riley R."/>
            <person name="LaButti K."/>
            <person name="Andreopoulos B."/>
            <person name="Lipzen A."/>
            <person name="Chen C."/>
            <person name="Yan M."/>
            <person name="Daum C."/>
            <person name="Ng V."/>
            <person name="Clum A."/>
            <person name="Steindorff A."/>
            <person name="Ohm R.A."/>
            <person name="Martin F."/>
            <person name="Silar P."/>
            <person name="Natvig D.O."/>
            <person name="Lalanne C."/>
            <person name="Gautier V."/>
            <person name="Ament-Velasquez S.L."/>
            <person name="Kruys A."/>
            <person name="Hutchinson M.I."/>
            <person name="Powell A.J."/>
            <person name="Barry K."/>
            <person name="Miller A.N."/>
            <person name="Grigoriev I.V."/>
            <person name="Debuchy R."/>
            <person name="Gladieux P."/>
            <person name="Hiltunen Thoren M."/>
            <person name="Johannesson H."/>
        </authorList>
    </citation>
    <scope>NUCLEOTIDE SEQUENCE</scope>
    <source>
        <strain evidence="1">CBS 626.80</strain>
    </source>
</reference>